<protein>
    <recommendedName>
        <fullName evidence="2">Alpha-2-macroglobulin bait region domain-containing protein</fullName>
    </recommendedName>
</protein>
<feature type="domain" description="Alpha-2-macroglobulin bait region" evidence="2">
    <location>
        <begin position="279"/>
        <end position="447"/>
    </location>
</feature>
<dbReference type="EMBL" id="OE004638">
    <property type="protein sequence ID" value="CAD7461330.1"/>
    <property type="molecule type" value="Genomic_DNA"/>
</dbReference>
<dbReference type="InterPro" id="IPR011625">
    <property type="entry name" value="A2M_N_BRD"/>
</dbReference>
<dbReference type="AlphaFoldDB" id="A0A7R9NYQ6"/>
<dbReference type="SMART" id="SM01359">
    <property type="entry name" value="A2M_N_2"/>
    <property type="match status" value="1"/>
</dbReference>
<evidence type="ECO:0000256" key="1">
    <source>
        <dbReference type="SAM" id="MobiDB-lite"/>
    </source>
</evidence>
<dbReference type="InterPro" id="IPR050473">
    <property type="entry name" value="A2M/Complement_sys"/>
</dbReference>
<dbReference type="Pfam" id="PF17791">
    <property type="entry name" value="MG3"/>
    <property type="match status" value="1"/>
</dbReference>
<sequence length="514" mass="56822">MESSRVVELFQGVWKIKVDRRGSTQSRSFEVREYVLPRFQVSVVPPDYVLADAQNLTWTVCAKYSYGQPVKGELHIKAVPQTPTWRQRKTKPLEIHYMAEVTGCQVLNLTGSELGLSDWDVAPNNIVVTASVTEVGTGVTQNASVTSSILHQSLKLEFLPHSAQYFKPGLPYKGKVKVLLQNNAPAPGEMIQLCLKVQGKGEWSRTLVVCKNFTSDINGFVQFLVRPQHHNVVLLSFVATAVGYQTKYYSPDKRWRVFMDQPSAFFDVQSWYSPTNSYVQIADDKETGLECGSHHTFHVFYTMNPNVTRRTFYYLVKSRGDLIRMGRIQHHQKQKPTKLYEDFPNILGGHEDSGDNGTESGGEEMMVGKLSLKLLVEPKMSPLSYLLVYYVREDGETVPATHVIQVDNALRPPSTPRNPIALGPPSTPGNPIALGPPSTPGNPSTLGPPSTPGNPSTLGPPSTPGNPSTSEPPSTLGIPSIPSLATLKHEKGLKILVIEVVWIKASGEPFLVHR</sequence>
<dbReference type="PANTHER" id="PTHR11412">
    <property type="entry name" value="MACROGLOBULIN / COMPLEMENT"/>
    <property type="match status" value="1"/>
</dbReference>
<dbReference type="Pfam" id="PF17789">
    <property type="entry name" value="MG4"/>
    <property type="match status" value="1"/>
</dbReference>
<accession>A0A7R9NYQ6</accession>
<proteinExistence type="predicted"/>
<feature type="compositionally biased region" description="Low complexity" evidence="1">
    <location>
        <begin position="441"/>
        <end position="475"/>
    </location>
</feature>
<name>A0A7R9NYQ6_9NEOP</name>
<dbReference type="Pfam" id="PF07703">
    <property type="entry name" value="A2M_BRD"/>
    <property type="match status" value="1"/>
</dbReference>
<evidence type="ECO:0000313" key="3">
    <source>
        <dbReference type="EMBL" id="CAD7461330.1"/>
    </source>
</evidence>
<dbReference type="PANTHER" id="PTHR11412:SF171">
    <property type="entry name" value="PREGNANCY ZONE PROTEIN-LIKE PROTEIN"/>
    <property type="match status" value="1"/>
</dbReference>
<dbReference type="Gene3D" id="2.60.40.1930">
    <property type="match status" value="1"/>
</dbReference>
<dbReference type="Gene3D" id="2.60.40.1940">
    <property type="match status" value="1"/>
</dbReference>
<reference evidence="3" key="1">
    <citation type="submission" date="2020-11" db="EMBL/GenBank/DDBJ databases">
        <authorList>
            <person name="Tran Van P."/>
        </authorList>
    </citation>
    <scope>NUCLEOTIDE SEQUENCE</scope>
</reference>
<dbReference type="Gene3D" id="2.60.40.10">
    <property type="entry name" value="Immunoglobulins"/>
    <property type="match status" value="1"/>
</dbReference>
<dbReference type="InterPro" id="IPR040839">
    <property type="entry name" value="MG4"/>
</dbReference>
<organism evidence="3">
    <name type="scientific">Timema tahoe</name>
    <dbReference type="NCBI Taxonomy" id="61484"/>
    <lineage>
        <taxon>Eukaryota</taxon>
        <taxon>Metazoa</taxon>
        <taxon>Ecdysozoa</taxon>
        <taxon>Arthropoda</taxon>
        <taxon>Hexapoda</taxon>
        <taxon>Insecta</taxon>
        <taxon>Pterygota</taxon>
        <taxon>Neoptera</taxon>
        <taxon>Polyneoptera</taxon>
        <taxon>Phasmatodea</taxon>
        <taxon>Timematodea</taxon>
        <taxon>Timematoidea</taxon>
        <taxon>Timematidae</taxon>
        <taxon>Timema</taxon>
    </lineage>
</organism>
<evidence type="ECO:0000259" key="2">
    <source>
        <dbReference type="SMART" id="SM01359"/>
    </source>
</evidence>
<dbReference type="InterPro" id="IPR013783">
    <property type="entry name" value="Ig-like_fold"/>
</dbReference>
<feature type="region of interest" description="Disordered" evidence="1">
    <location>
        <begin position="409"/>
        <end position="477"/>
    </location>
</feature>
<dbReference type="InterPro" id="IPR041555">
    <property type="entry name" value="MG3"/>
</dbReference>
<gene>
    <name evidence="3" type="ORF">TTEB3V08_LOCUS9242</name>
</gene>